<organism evidence="2 3">
    <name type="scientific">Venturia effusa</name>
    <dbReference type="NCBI Taxonomy" id="50376"/>
    <lineage>
        <taxon>Eukaryota</taxon>
        <taxon>Fungi</taxon>
        <taxon>Dikarya</taxon>
        <taxon>Ascomycota</taxon>
        <taxon>Pezizomycotina</taxon>
        <taxon>Dothideomycetes</taxon>
        <taxon>Pleosporomycetidae</taxon>
        <taxon>Venturiales</taxon>
        <taxon>Venturiaceae</taxon>
        <taxon>Venturia</taxon>
    </lineage>
</organism>
<reference evidence="2 3" key="1">
    <citation type="submission" date="2019-07" db="EMBL/GenBank/DDBJ databases">
        <title>Finished genome of Venturia effusa.</title>
        <authorList>
            <person name="Young C.A."/>
            <person name="Cox M.P."/>
            <person name="Ganley A.R.D."/>
            <person name="David W.J."/>
        </authorList>
    </citation>
    <scope>NUCLEOTIDE SEQUENCE [LARGE SCALE GENOMIC DNA]</scope>
    <source>
        <strain evidence="3">albino</strain>
    </source>
</reference>
<feature type="region of interest" description="Disordered" evidence="1">
    <location>
        <begin position="209"/>
        <end position="232"/>
    </location>
</feature>
<accession>A0A517L8Y0</accession>
<feature type="region of interest" description="Disordered" evidence="1">
    <location>
        <begin position="505"/>
        <end position="530"/>
    </location>
</feature>
<sequence>MPKGNGPRGFRRFYVLNQATTARSELCTHEELLEEGQIVLLLGSGRKKRNIAESVQIAIVTTDNTLPEQDDDKSVILYRIAPQTIDNQEKDTSGEINAQYMINPHLTSPSTELVVHVHGVRSLRSLPIQPRSYLKLGPRILRVPFETLTPATAVQQNSEIRSDLYLTQRSSDMVDKGLRSFFGTPLPLSYWPQYTDEATRTIGLSTAVRESTEEKTAVEEAAVEKTGGGSIQSQSDVYTPNFVCLKTALQKSREAAERQATSTRGQPSKRSLSSRSTSKQHKNVKATKKGATKKAELRRTLAAREAEATSLGEPDNVLPAQQVEGGDIQRSEPRKCKPKQPRIIAKFYTLTSGIEDLEAGQLVFTLSKVSSKAEGRTVEVAIVTLDEDVKKKHAADRFTLYPLAPTRTPLSPVASGNHRPLYVQDHDAVRSHLPKRWCLKVEPFPLRIPWDLLAPKLAKRDQVVDEYDDGRSEEVFEAKGQHLSMGWPSLKKIWNEMEKLINPESKAGEWGEAWQKEIGESSDDDGIDWE</sequence>
<feature type="compositionally biased region" description="Basic and acidic residues" evidence="1">
    <location>
        <begin position="505"/>
        <end position="519"/>
    </location>
</feature>
<name>A0A517L8Y0_9PEZI</name>
<evidence type="ECO:0000256" key="1">
    <source>
        <dbReference type="SAM" id="MobiDB-lite"/>
    </source>
</evidence>
<protein>
    <submittedName>
        <fullName evidence="2">Uncharacterized protein</fullName>
    </submittedName>
</protein>
<dbReference type="EMBL" id="CP042191">
    <property type="protein sequence ID" value="QDS72091.1"/>
    <property type="molecule type" value="Genomic_DNA"/>
</dbReference>
<dbReference type="Proteomes" id="UP000316270">
    <property type="component" value="Chromosome 7"/>
</dbReference>
<dbReference type="AlphaFoldDB" id="A0A517L8Y0"/>
<dbReference type="OrthoDB" id="10635789at2759"/>
<evidence type="ECO:0000313" key="3">
    <source>
        <dbReference type="Proteomes" id="UP000316270"/>
    </source>
</evidence>
<gene>
    <name evidence="2" type="ORF">FKW77_003358</name>
</gene>
<feature type="region of interest" description="Disordered" evidence="1">
    <location>
        <begin position="254"/>
        <end position="337"/>
    </location>
</feature>
<feature type="compositionally biased region" description="Acidic residues" evidence="1">
    <location>
        <begin position="520"/>
        <end position="530"/>
    </location>
</feature>
<proteinExistence type="predicted"/>
<feature type="compositionally biased region" description="Basic residues" evidence="1">
    <location>
        <begin position="278"/>
        <end position="292"/>
    </location>
</feature>
<feature type="compositionally biased region" description="Basic and acidic residues" evidence="1">
    <location>
        <begin position="293"/>
        <end position="307"/>
    </location>
</feature>
<feature type="compositionally biased region" description="Low complexity" evidence="1">
    <location>
        <begin position="268"/>
        <end position="277"/>
    </location>
</feature>
<evidence type="ECO:0000313" key="2">
    <source>
        <dbReference type="EMBL" id="QDS72091.1"/>
    </source>
</evidence>
<keyword evidence="3" id="KW-1185">Reference proteome</keyword>